<evidence type="ECO:0000313" key="2">
    <source>
        <dbReference type="Proteomes" id="UP001642484"/>
    </source>
</evidence>
<keyword evidence="2" id="KW-1185">Reference proteome</keyword>
<gene>
    <name evidence="1" type="ORF">CCMP2556_LOCUS3980</name>
</gene>
<dbReference type="EMBL" id="CAXAMN010001603">
    <property type="protein sequence ID" value="CAK8995314.1"/>
    <property type="molecule type" value="Genomic_DNA"/>
</dbReference>
<sequence>MHVMQAGAQALHGGSTLSDGATTLALRSSASKMTHPELMTLLNVATASLGYTRPKYDFVYMPWAKLAFVNFEDHESCKAYFGIFRNVCRLGLENPGVSDVAEAFVQGLAENLAFFISKCGWEAITDARAPLVFEQGEPLVLMDAIDRHVSAGLLAEYQRRLRSHPRSGSLRAPQAQWRAVQVDHSSSSGTIAARWSFSWRTVFTFKHMI</sequence>
<comment type="caution">
    <text evidence="1">The sequence shown here is derived from an EMBL/GenBank/DDBJ whole genome shotgun (WGS) entry which is preliminary data.</text>
</comment>
<organism evidence="1 2">
    <name type="scientific">Durusdinium trenchii</name>
    <dbReference type="NCBI Taxonomy" id="1381693"/>
    <lineage>
        <taxon>Eukaryota</taxon>
        <taxon>Sar</taxon>
        <taxon>Alveolata</taxon>
        <taxon>Dinophyceae</taxon>
        <taxon>Suessiales</taxon>
        <taxon>Symbiodiniaceae</taxon>
        <taxon>Durusdinium</taxon>
    </lineage>
</organism>
<protein>
    <submittedName>
        <fullName evidence="1">Uncharacterized protein</fullName>
    </submittedName>
</protein>
<name>A0ABP0I1J9_9DINO</name>
<evidence type="ECO:0000313" key="1">
    <source>
        <dbReference type="EMBL" id="CAK8995314.1"/>
    </source>
</evidence>
<accession>A0ABP0I1J9</accession>
<dbReference type="Proteomes" id="UP001642484">
    <property type="component" value="Unassembled WGS sequence"/>
</dbReference>
<reference evidence="1 2" key="1">
    <citation type="submission" date="2024-02" db="EMBL/GenBank/DDBJ databases">
        <authorList>
            <person name="Chen Y."/>
            <person name="Shah S."/>
            <person name="Dougan E. K."/>
            <person name="Thang M."/>
            <person name="Chan C."/>
        </authorList>
    </citation>
    <scope>NUCLEOTIDE SEQUENCE [LARGE SCALE GENOMIC DNA]</scope>
</reference>
<proteinExistence type="predicted"/>